<dbReference type="STRING" id="1353528.DT23_17525"/>
<dbReference type="Pfam" id="PF01381">
    <property type="entry name" value="HTH_3"/>
    <property type="match status" value="1"/>
</dbReference>
<evidence type="ECO:0000259" key="1">
    <source>
        <dbReference type="PROSITE" id="PS50943"/>
    </source>
</evidence>
<sequence length="97" mass="10753">MPAVKPLTKIEKRTRREEIFRKAASGELDFPNAVRDLRQSLGMTQAVFAERFGLTRVQVIALEGGKANPTLETLEKIGRPFGLQVGFVPIQSSNTNI</sequence>
<dbReference type="GO" id="GO:0003677">
    <property type="term" value="F:DNA binding"/>
    <property type="evidence" value="ECO:0007669"/>
    <property type="project" value="InterPro"/>
</dbReference>
<accession>A0A074JGM4</accession>
<dbReference type="eggNOG" id="COG1476">
    <property type="taxonomic scope" value="Bacteria"/>
</dbReference>
<comment type="caution">
    <text evidence="2">The sequence shown here is derived from an EMBL/GenBank/DDBJ whole genome shotgun (WGS) entry which is preliminary data.</text>
</comment>
<dbReference type="AlphaFoldDB" id="A0A074JGM4"/>
<organism evidence="2 3">
    <name type="scientific">Thioclava indica</name>
    <dbReference type="NCBI Taxonomy" id="1353528"/>
    <lineage>
        <taxon>Bacteria</taxon>
        <taxon>Pseudomonadati</taxon>
        <taxon>Pseudomonadota</taxon>
        <taxon>Alphaproteobacteria</taxon>
        <taxon>Rhodobacterales</taxon>
        <taxon>Paracoccaceae</taxon>
        <taxon>Thioclava</taxon>
    </lineage>
</organism>
<dbReference type="SUPFAM" id="SSF47413">
    <property type="entry name" value="lambda repressor-like DNA-binding domains"/>
    <property type="match status" value="1"/>
</dbReference>
<dbReference type="EMBL" id="AUNB01000047">
    <property type="protein sequence ID" value="KEO56781.1"/>
    <property type="molecule type" value="Genomic_DNA"/>
</dbReference>
<dbReference type="InterPro" id="IPR010982">
    <property type="entry name" value="Lambda_DNA-bd_dom_sf"/>
</dbReference>
<keyword evidence="3" id="KW-1185">Reference proteome</keyword>
<dbReference type="RefSeq" id="WP_038132059.1">
    <property type="nucleotide sequence ID" value="NZ_AUNB01000047.1"/>
</dbReference>
<reference evidence="2 3" key="1">
    <citation type="journal article" date="2015" name="Antonie Van Leeuwenhoek">
        <title>Thioclava indica sp. nov., isolated from surface seawater of the Indian Ocean.</title>
        <authorList>
            <person name="Liu Y."/>
            <person name="Lai Q."/>
            <person name="Du J."/>
            <person name="Xu H."/>
            <person name="Jiang L."/>
            <person name="Shao Z."/>
        </authorList>
    </citation>
    <scope>NUCLEOTIDE SEQUENCE [LARGE SCALE GENOMIC DNA]</scope>
    <source>
        <strain evidence="2 3">DT23-4</strain>
    </source>
</reference>
<feature type="domain" description="HTH cro/C1-type" evidence="1">
    <location>
        <begin position="34"/>
        <end position="88"/>
    </location>
</feature>
<dbReference type="CDD" id="cd00093">
    <property type="entry name" value="HTH_XRE"/>
    <property type="match status" value="1"/>
</dbReference>
<name>A0A074JGM4_9RHOB</name>
<dbReference type="SMART" id="SM00530">
    <property type="entry name" value="HTH_XRE"/>
    <property type="match status" value="1"/>
</dbReference>
<dbReference type="InterPro" id="IPR001387">
    <property type="entry name" value="Cro/C1-type_HTH"/>
</dbReference>
<gene>
    <name evidence="2" type="ORF">DT23_17525</name>
</gene>
<proteinExistence type="predicted"/>
<dbReference type="Proteomes" id="UP000027471">
    <property type="component" value="Unassembled WGS sequence"/>
</dbReference>
<dbReference type="OrthoDB" id="7871866at2"/>
<evidence type="ECO:0000313" key="2">
    <source>
        <dbReference type="EMBL" id="KEO56781.1"/>
    </source>
</evidence>
<dbReference type="PROSITE" id="PS50943">
    <property type="entry name" value="HTH_CROC1"/>
    <property type="match status" value="1"/>
</dbReference>
<dbReference type="Gene3D" id="1.10.260.40">
    <property type="entry name" value="lambda repressor-like DNA-binding domains"/>
    <property type="match status" value="1"/>
</dbReference>
<evidence type="ECO:0000313" key="3">
    <source>
        <dbReference type="Proteomes" id="UP000027471"/>
    </source>
</evidence>
<protein>
    <recommendedName>
        <fullName evidence="1">HTH cro/C1-type domain-containing protein</fullName>
    </recommendedName>
</protein>